<evidence type="ECO:0000313" key="4">
    <source>
        <dbReference type="Proteomes" id="UP001165580"/>
    </source>
</evidence>
<proteinExistence type="predicted"/>
<evidence type="ECO:0000256" key="1">
    <source>
        <dbReference type="SAM" id="MobiDB-lite"/>
    </source>
</evidence>
<feature type="region of interest" description="Disordered" evidence="1">
    <location>
        <begin position="89"/>
        <end position="109"/>
    </location>
</feature>
<accession>A0ABT2GI13</accession>
<evidence type="ECO:0000313" key="3">
    <source>
        <dbReference type="EMBL" id="MCS5715746.1"/>
    </source>
</evidence>
<feature type="domain" description="DUF7882" evidence="2">
    <location>
        <begin position="1"/>
        <end position="96"/>
    </location>
</feature>
<protein>
    <recommendedName>
        <fullName evidence="2">DUF7882 domain-containing protein</fullName>
    </recommendedName>
</protein>
<dbReference type="Pfam" id="PF25355">
    <property type="entry name" value="DUF7882"/>
    <property type="match status" value="1"/>
</dbReference>
<gene>
    <name evidence="3" type="ORF">NVV95_14440</name>
</gene>
<dbReference type="RefSeq" id="WP_259487251.1">
    <property type="nucleotide sequence ID" value="NZ_JANTEZ010000005.1"/>
</dbReference>
<sequence>MGKLYYGSNGHEIEIDDRLLSHLKVVILAKLRRGESFAFSWIVDPEQGSGRGTVWLSPGIDLEFRFYGNRPPLLNRAWISALNSTAERGELTMVPEPGDPAEGLPTPRG</sequence>
<reference evidence="3" key="1">
    <citation type="submission" date="2022-08" db="EMBL/GenBank/DDBJ databases">
        <authorList>
            <person name="Deng Y."/>
            <person name="Han X.-F."/>
            <person name="Zhang Y.-Q."/>
        </authorList>
    </citation>
    <scope>NUCLEOTIDE SEQUENCE</scope>
    <source>
        <strain evidence="3">CPCC 205716</strain>
    </source>
</reference>
<keyword evidence="4" id="KW-1185">Reference proteome</keyword>
<dbReference type="InterPro" id="IPR057204">
    <property type="entry name" value="DUF7882"/>
</dbReference>
<organism evidence="3 4">
    <name type="scientific">Herbiconiux gentiana</name>
    <dbReference type="NCBI Taxonomy" id="2970912"/>
    <lineage>
        <taxon>Bacteria</taxon>
        <taxon>Bacillati</taxon>
        <taxon>Actinomycetota</taxon>
        <taxon>Actinomycetes</taxon>
        <taxon>Micrococcales</taxon>
        <taxon>Microbacteriaceae</taxon>
        <taxon>Herbiconiux</taxon>
    </lineage>
</organism>
<name>A0ABT2GI13_9MICO</name>
<comment type="caution">
    <text evidence="3">The sequence shown here is derived from an EMBL/GenBank/DDBJ whole genome shotgun (WGS) entry which is preliminary data.</text>
</comment>
<dbReference type="Proteomes" id="UP001165580">
    <property type="component" value="Unassembled WGS sequence"/>
</dbReference>
<dbReference type="EMBL" id="JANTEZ010000005">
    <property type="protein sequence ID" value="MCS5715746.1"/>
    <property type="molecule type" value="Genomic_DNA"/>
</dbReference>
<evidence type="ECO:0000259" key="2">
    <source>
        <dbReference type="Pfam" id="PF25355"/>
    </source>
</evidence>